<feature type="compositionally biased region" description="Polar residues" evidence="1">
    <location>
        <begin position="1"/>
        <end position="10"/>
    </location>
</feature>
<feature type="region of interest" description="Disordered" evidence="1">
    <location>
        <begin position="1"/>
        <end position="36"/>
    </location>
</feature>
<dbReference type="HOGENOM" id="CLU_2210188_0_0_1"/>
<reference evidence="2 3" key="1">
    <citation type="submission" date="2011-11" db="EMBL/GenBank/DDBJ databases">
        <title>The Genome Sequence of Fusarium oxysporum PHW815.</title>
        <authorList>
            <consortium name="The Broad Institute Genome Sequencing Platform"/>
            <person name="Ma L.-J."/>
            <person name="Gale L.R."/>
            <person name="Schwartz D.C."/>
            <person name="Zhou S."/>
            <person name="Corby-Kistler H."/>
            <person name="Young S.K."/>
            <person name="Zeng Q."/>
            <person name="Gargeya S."/>
            <person name="Fitzgerald M."/>
            <person name="Haas B."/>
            <person name="Abouelleil A."/>
            <person name="Alvarado L."/>
            <person name="Arachchi H.M."/>
            <person name="Berlin A."/>
            <person name="Brown A."/>
            <person name="Chapman S.B."/>
            <person name="Chen Z."/>
            <person name="Dunbar C."/>
            <person name="Freedman E."/>
            <person name="Gearin G."/>
            <person name="Goldberg J."/>
            <person name="Griggs A."/>
            <person name="Gujja S."/>
            <person name="Heiman D."/>
            <person name="Howarth C."/>
            <person name="Larson L."/>
            <person name="Lui A."/>
            <person name="MacDonald P.J.P."/>
            <person name="Montmayeur A."/>
            <person name="Murphy C."/>
            <person name="Neiman D."/>
            <person name="Pearson M."/>
            <person name="Priest M."/>
            <person name="Roberts A."/>
            <person name="Saif S."/>
            <person name="Shea T."/>
            <person name="Shenoy N."/>
            <person name="Sisk P."/>
            <person name="Stolte C."/>
            <person name="Sykes S."/>
            <person name="Wortman J."/>
            <person name="Nusbaum C."/>
            <person name="Birren B."/>
        </authorList>
    </citation>
    <scope>NUCLEOTIDE SEQUENCE [LARGE SCALE GENOMIC DNA]</scope>
    <source>
        <strain evidence="2 3">54005</strain>
    </source>
</reference>
<feature type="compositionally biased region" description="Basic residues" evidence="1">
    <location>
        <begin position="24"/>
        <end position="34"/>
    </location>
</feature>
<dbReference type="AlphaFoldDB" id="X0BIX3"/>
<sequence>MANTGESSITLHPFPGSDRETRPHRNRHPPKKYPHKEIGRCATTGLVLLRKRQYGTKIKTGEGRFLTAFGYGGDRALWGWIVETQPLNCLVAKELEPNWALRHVYNK</sequence>
<evidence type="ECO:0000256" key="1">
    <source>
        <dbReference type="SAM" id="MobiDB-lite"/>
    </source>
</evidence>
<proteinExistence type="predicted"/>
<keyword evidence="3" id="KW-1185">Reference proteome</keyword>
<gene>
    <name evidence="2" type="ORF">FOQG_16905</name>
</gene>
<organism evidence="2 3">
    <name type="scientific">Fusarium oxysporum f. sp. raphani 54005</name>
    <dbReference type="NCBI Taxonomy" id="1089458"/>
    <lineage>
        <taxon>Eukaryota</taxon>
        <taxon>Fungi</taxon>
        <taxon>Dikarya</taxon>
        <taxon>Ascomycota</taxon>
        <taxon>Pezizomycotina</taxon>
        <taxon>Sordariomycetes</taxon>
        <taxon>Hypocreomycetidae</taxon>
        <taxon>Hypocreales</taxon>
        <taxon>Nectriaceae</taxon>
        <taxon>Fusarium</taxon>
        <taxon>Fusarium oxysporum species complex</taxon>
    </lineage>
</organism>
<protein>
    <submittedName>
        <fullName evidence="2">Uncharacterized protein</fullName>
    </submittedName>
</protein>
<dbReference type="EMBL" id="JH658521">
    <property type="protein sequence ID" value="EXK78414.1"/>
    <property type="molecule type" value="Genomic_DNA"/>
</dbReference>
<name>X0BIX3_FUSOX</name>
<accession>X0BIX3</accession>
<evidence type="ECO:0000313" key="2">
    <source>
        <dbReference type="EMBL" id="EXK78414.1"/>
    </source>
</evidence>
<dbReference type="Proteomes" id="UP000030663">
    <property type="component" value="Unassembled WGS sequence"/>
</dbReference>
<evidence type="ECO:0000313" key="3">
    <source>
        <dbReference type="Proteomes" id="UP000030663"/>
    </source>
</evidence>